<dbReference type="PANTHER" id="PTHR12526">
    <property type="entry name" value="GLYCOSYLTRANSFERASE"/>
    <property type="match status" value="1"/>
</dbReference>
<comment type="caution">
    <text evidence="2">The sequence shown here is derived from an EMBL/GenBank/DDBJ whole genome shotgun (WGS) entry which is preliminary data.</text>
</comment>
<gene>
    <name evidence="2" type="ORF">DVW87_08485</name>
</gene>
<organism evidence="2 3">
    <name type="scientific">Sphingomonas aracearum</name>
    <dbReference type="NCBI Taxonomy" id="2283317"/>
    <lineage>
        <taxon>Bacteria</taxon>
        <taxon>Pseudomonadati</taxon>
        <taxon>Pseudomonadota</taxon>
        <taxon>Alphaproteobacteria</taxon>
        <taxon>Sphingomonadales</taxon>
        <taxon>Sphingomonadaceae</taxon>
        <taxon>Sphingomonas</taxon>
    </lineage>
</organism>
<dbReference type="Proteomes" id="UP000253918">
    <property type="component" value="Unassembled WGS sequence"/>
</dbReference>
<dbReference type="EMBL" id="QQNB01000002">
    <property type="protein sequence ID" value="RDE05294.1"/>
    <property type="molecule type" value="Genomic_DNA"/>
</dbReference>
<keyword evidence="2" id="KW-0808">Transferase</keyword>
<dbReference type="RefSeq" id="WP_114687365.1">
    <property type="nucleotide sequence ID" value="NZ_QQNB01000002.1"/>
</dbReference>
<reference evidence="2 3" key="1">
    <citation type="submission" date="2018-07" db="EMBL/GenBank/DDBJ databases">
        <title>a novel species of Sphingomonas isolated from the rhizosphere soil of Araceae plant.</title>
        <authorList>
            <person name="Zhiyong W."/>
            <person name="Qinglan Z."/>
            <person name="Zhiwei F."/>
            <person name="Ding X."/>
            <person name="Gejiao W."/>
            <person name="Shixue Z."/>
        </authorList>
    </citation>
    <scope>NUCLEOTIDE SEQUENCE [LARGE SCALE GENOMIC DNA]</scope>
    <source>
        <strain evidence="2 3">WZY 27</strain>
    </source>
</reference>
<dbReference type="Pfam" id="PF00534">
    <property type="entry name" value="Glycos_transf_1"/>
    <property type="match status" value="1"/>
</dbReference>
<dbReference type="CDD" id="cd03801">
    <property type="entry name" value="GT4_PimA-like"/>
    <property type="match status" value="1"/>
</dbReference>
<accession>A0A369VSC4</accession>
<dbReference type="Gene3D" id="3.40.50.2000">
    <property type="entry name" value="Glycogen Phosphorylase B"/>
    <property type="match status" value="2"/>
</dbReference>
<dbReference type="OrthoDB" id="9801573at2"/>
<proteinExistence type="predicted"/>
<dbReference type="GO" id="GO:0016757">
    <property type="term" value="F:glycosyltransferase activity"/>
    <property type="evidence" value="ECO:0007669"/>
    <property type="project" value="InterPro"/>
</dbReference>
<evidence type="ECO:0000313" key="2">
    <source>
        <dbReference type="EMBL" id="RDE05294.1"/>
    </source>
</evidence>
<keyword evidence="3" id="KW-1185">Reference proteome</keyword>
<feature type="domain" description="Glycosyl transferase family 1" evidence="1">
    <location>
        <begin position="230"/>
        <end position="376"/>
    </location>
</feature>
<dbReference type="SUPFAM" id="SSF53756">
    <property type="entry name" value="UDP-Glycosyltransferase/glycogen phosphorylase"/>
    <property type="match status" value="1"/>
</dbReference>
<evidence type="ECO:0000259" key="1">
    <source>
        <dbReference type="Pfam" id="PF00534"/>
    </source>
</evidence>
<name>A0A369VSC4_9SPHN</name>
<protein>
    <submittedName>
        <fullName evidence="2">Glycosyltransferase</fullName>
    </submittedName>
</protein>
<sequence>MIDRVVILNDIAQPKGGATALALLSAYQLRARGLAVTMLVGDAGDNPALTQAGVEVVALGQERLGQAGVAGLAAGLYNRAAGAMVQRWIDANDTPGTVYHLHGWAQILSPAVFRALKRVEERVVLHAHDFFLACPNGSYAFLRTGQVCPLTPMSPACVSANCDRRNYGHKLWRVARQGVQRRFYDRHGSPPVLAIHEGMRPFLMRAGIPSASIHAVPNPVTPWSDTRIEAESNRQVLFVGRLEETKGPDLAAAAARAAGATITFVGDGVLRERLQAEYPEMHFLGRRTPEQIREIARTARLLVMPSRYPEPFGLVATEALWSGLPVVTTDTALLAEDIVTAGAGLAVEPRDTARFAAALRAILDDDDRCRAMSEAAFAGTRSLALSPEGWTDRLIDTYRGRLAGDV</sequence>
<dbReference type="InterPro" id="IPR001296">
    <property type="entry name" value="Glyco_trans_1"/>
</dbReference>
<dbReference type="AlphaFoldDB" id="A0A369VSC4"/>
<evidence type="ECO:0000313" key="3">
    <source>
        <dbReference type="Proteomes" id="UP000253918"/>
    </source>
</evidence>